<dbReference type="Gene3D" id="2.120.10.80">
    <property type="entry name" value="Kelch-type beta propeller"/>
    <property type="match status" value="1"/>
</dbReference>
<dbReference type="PANTHER" id="PTHR24414:SF44">
    <property type="entry name" value="F-BOX DOMAIN-CONTAINING PROTEIN"/>
    <property type="match status" value="1"/>
</dbReference>
<dbReference type="SUPFAM" id="SSF81383">
    <property type="entry name" value="F-box domain"/>
    <property type="match status" value="1"/>
</dbReference>
<evidence type="ECO:0000313" key="3">
    <source>
        <dbReference type="EMBL" id="KAL2559801.1"/>
    </source>
</evidence>
<proteinExistence type="predicted"/>
<dbReference type="Proteomes" id="UP001604277">
    <property type="component" value="Unassembled WGS sequence"/>
</dbReference>
<dbReference type="InterPro" id="IPR015915">
    <property type="entry name" value="Kelch-typ_b-propeller"/>
</dbReference>
<dbReference type="InterPro" id="IPR001810">
    <property type="entry name" value="F-box_dom"/>
</dbReference>
<dbReference type="EMBL" id="JBFOLJ010000001">
    <property type="protein sequence ID" value="KAL2559770.1"/>
    <property type="molecule type" value="Genomic_DNA"/>
</dbReference>
<feature type="domain" description="F-box" evidence="1">
    <location>
        <begin position="19"/>
        <end position="53"/>
    </location>
</feature>
<dbReference type="PANTHER" id="PTHR24414">
    <property type="entry name" value="F-BOX/KELCH-REPEAT PROTEIN SKIP4"/>
    <property type="match status" value="1"/>
</dbReference>
<evidence type="ECO:0000313" key="4">
    <source>
        <dbReference type="Proteomes" id="UP001604277"/>
    </source>
</evidence>
<protein>
    <submittedName>
        <fullName evidence="3">F-box/kelch-repeat protein</fullName>
    </submittedName>
</protein>
<dbReference type="InterPro" id="IPR050354">
    <property type="entry name" value="F-box/kelch-repeat_ARATH"/>
</dbReference>
<reference evidence="3" key="2">
    <citation type="submission" date="2024-07" db="EMBL/GenBank/DDBJ databases">
        <title>Two chromosome-level genome assemblies of Korean endemic species Abeliophyllum distichum and Forsythia ovata (Oleaceae).</title>
        <authorList>
            <person name="Mun J.H."/>
        </authorList>
    </citation>
    <scope>NUCLEOTIDE SEQUENCE</scope>
    <source>
        <strain evidence="3">KNKB202402200001</strain>
        <tissue evidence="3">Leaf</tissue>
    </source>
</reference>
<organism evidence="3 4">
    <name type="scientific">Forsythia ovata</name>
    <dbReference type="NCBI Taxonomy" id="205694"/>
    <lineage>
        <taxon>Eukaryota</taxon>
        <taxon>Viridiplantae</taxon>
        <taxon>Streptophyta</taxon>
        <taxon>Embryophyta</taxon>
        <taxon>Tracheophyta</taxon>
        <taxon>Spermatophyta</taxon>
        <taxon>Magnoliopsida</taxon>
        <taxon>eudicotyledons</taxon>
        <taxon>Gunneridae</taxon>
        <taxon>Pentapetalae</taxon>
        <taxon>asterids</taxon>
        <taxon>lamiids</taxon>
        <taxon>Lamiales</taxon>
        <taxon>Oleaceae</taxon>
        <taxon>Forsythieae</taxon>
        <taxon>Forsythia</taxon>
    </lineage>
</organism>
<name>A0ABD1XCV0_9LAMI</name>
<dbReference type="SUPFAM" id="SSF117281">
    <property type="entry name" value="Kelch motif"/>
    <property type="match status" value="1"/>
</dbReference>
<reference evidence="4" key="1">
    <citation type="submission" date="2024-07" db="EMBL/GenBank/DDBJ databases">
        <title>Two chromosome-level genome assemblies of Korean endemic species Abeliophyllum distichum and Forsythia ovata (Oleaceae).</title>
        <authorList>
            <person name="Jang H."/>
        </authorList>
    </citation>
    <scope>NUCLEOTIDE SEQUENCE [LARGE SCALE GENOMIC DNA]</scope>
</reference>
<sequence>MARREDQVIGQNGVEIHGDILEVILSHVPLIDLVPTSYVSKSWCYAVASSLRHHNKPKPWLILHTQATNFPYATSTHAYDPRSSMWIKISQPSIKYNSTLKSSHSKFVYTLSSTKLSFSLDPLNLTWSHVDPPLVWRADPIVARVGDSIIVAGGGCDYGDDPLPVEIYNIVTRAWHTCDTTMPGNLKDSAASTGLSITTTNEKLFVAEKQSGLAYWFDPNTRCWSGPNKLNPNQPIYDHNIGTSNDDLILVGLCKNIENVEQVKIWKVEKENFQCEEIGEMPLLYVEKLKSENFGISSINVRVTGNFVYIYNQSEMEEVVVCELITGGGCRWWSIQNVVARDEKIMNRLVFTCSEVSFDELQRVTRMVNRRFVVES</sequence>
<evidence type="ECO:0000259" key="1">
    <source>
        <dbReference type="Pfam" id="PF00646"/>
    </source>
</evidence>
<gene>
    <name evidence="2" type="ORF">Fot_04509</name>
    <name evidence="3" type="ORF">Fot_04540</name>
</gene>
<dbReference type="Pfam" id="PF00646">
    <property type="entry name" value="F-box"/>
    <property type="match status" value="1"/>
</dbReference>
<dbReference type="EMBL" id="JBFOLJ010000001">
    <property type="protein sequence ID" value="KAL2559801.1"/>
    <property type="molecule type" value="Genomic_DNA"/>
</dbReference>
<keyword evidence="4" id="KW-1185">Reference proteome</keyword>
<dbReference type="InterPro" id="IPR036047">
    <property type="entry name" value="F-box-like_dom_sf"/>
</dbReference>
<evidence type="ECO:0000313" key="2">
    <source>
        <dbReference type="EMBL" id="KAL2559770.1"/>
    </source>
</evidence>
<accession>A0ABD1XCV0</accession>
<dbReference type="AlphaFoldDB" id="A0ABD1XCV0"/>
<comment type="caution">
    <text evidence="3">The sequence shown here is derived from an EMBL/GenBank/DDBJ whole genome shotgun (WGS) entry which is preliminary data.</text>
</comment>